<feature type="transmembrane region" description="Helical" evidence="1">
    <location>
        <begin position="6"/>
        <end position="25"/>
    </location>
</feature>
<keyword evidence="1" id="KW-0472">Membrane</keyword>
<protein>
    <recommendedName>
        <fullName evidence="4">Secreted protein</fullName>
    </recommendedName>
</protein>
<keyword evidence="1" id="KW-0812">Transmembrane</keyword>
<dbReference type="EMBL" id="WNYA01000004">
    <property type="protein sequence ID" value="KAG8578288.1"/>
    <property type="molecule type" value="Genomic_DNA"/>
</dbReference>
<keyword evidence="3" id="KW-1185">Reference proteome</keyword>
<evidence type="ECO:0000256" key="1">
    <source>
        <dbReference type="SAM" id="Phobius"/>
    </source>
</evidence>
<accession>A0AAV7C1I1</accession>
<proteinExistence type="predicted"/>
<gene>
    <name evidence="2" type="ORF">GDO81_010443</name>
</gene>
<reference evidence="2" key="1">
    <citation type="thesis" date="2020" institute="ProQuest LLC" country="789 East Eisenhower Parkway, Ann Arbor, MI, USA">
        <title>Comparative Genomics and Chromosome Evolution.</title>
        <authorList>
            <person name="Mudd A.B."/>
        </authorList>
    </citation>
    <scope>NUCLEOTIDE SEQUENCE</scope>
    <source>
        <strain evidence="2">237g6f4</strain>
        <tissue evidence="2">Blood</tissue>
    </source>
</reference>
<name>A0AAV7C1I1_ENGPU</name>
<evidence type="ECO:0008006" key="4">
    <source>
        <dbReference type="Google" id="ProtNLM"/>
    </source>
</evidence>
<keyword evidence="1" id="KW-1133">Transmembrane helix</keyword>
<evidence type="ECO:0000313" key="2">
    <source>
        <dbReference type="EMBL" id="KAG8578288.1"/>
    </source>
</evidence>
<comment type="caution">
    <text evidence="2">The sequence shown here is derived from an EMBL/GenBank/DDBJ whole genome shotgun (WGS) entry which is preliminary data.</text>
</comment>
<organism evidence="2 3">
    <name type="scientific">Engystomops pustulosus</name>
    <name type="common">Tungara frog</name>
    <name type="synonym">Physalaemus pustulosus</name>
    <dbReference type="NCBI Taxonomy" id="76066"/>
    <lineage>
        <taxon>Eukaryota</taxon>
        <taxon>Metazoa</taxon>
        <taxon>Chordata</taxon>
        <taxon>Craniata</taxon>
        <taxon>Vertebrata</taxon>
        <taxon>Euteleostomi</taxon>
        <taxon>Amphibia</taxon>
        <taxon>Batrachia</taxon>
        <taxon>Anura</taxon>
        <taxon>Neobatrachia</taxon>
        <taxon>Hyloidea</taxon>
        <taxon>Leptodactylidae</taxon>
        <taxon>Leiuperinae</taxon>
        <taxon>Engystomops</taxon>
    </lineage>
</organism>
<evidence type="ECO:0000313" key="3">
    <source>
        <dbReference type="Proteomes" id="UP000824782"/>
    </source>
</evidence>
<sequence>MLVLHTAILFYLVGLYMMSLFRQLLYLEGKVEPYLEYSFHCVRNEMRTCFAFTLSNGELTCIMCYKNVIISNKTSLKLHFFIF</sequence>
<dbReference type="AlphaFoldDB" id="A0AAV7C1I1"/>
<dbReference type="Proteomes" id="UP000824782">
    <property type="component" value="Unassembled WGS sequence"/>
</dbReference>